<evidence type="ECO:0000256" key="2">
    <source>
        <dbReference type="ARBA" id="ARBA00008072"/>
    </source>
</evidence>
<keyword evidence="6" id="KW-0520">NAD</keyword>
<dbReference type="InterPro" id="IPR020843">
    <property type="entry name" value="ER"/>
</dbReference>
<dbReference type="InterPro" id="IPR013154">
    <property type="entry name" value="ADH-like_N"/>
</dbReference>
<dbReference type="SMART" id="SM00829">
    <property type="entry name" value="PKS_ER"/>
    <property type="match status" value="1"/>
</dbReference>
<dbReference type="InterPro" id="IPR013149">
    <property type="entry name" value="ADH-like_C"/>
</dbReference>
<accession>A0A139GWK4</accession>
<protein>
    <recommendedName>
        <fullName evidence="7">Enoyl reductase (ER) domain-containing protein</fullName>
    </recommendedName>
</protein>
<dbReference type="SUPFAM" id="SSF50129">
    <property type="entry name" value="GroES-like"/>
    <property type="match status" value="1"/>
</dbReference>
<dbReference type="InterPro" id="IPR011032">
    <property type="entry name" value="GroES-like_sf"/>
</dbReference>
<name>A0A139GWK4_9PEZI</name>
<keyword evidence="4" id="KW-0862">Zinc</keyword>
<reference evidence="8 9" key="1">
    <citation type="submission" date="2015-07" db="EMBL/GenBank/DDBJ databases">
        <title>Comparative genomics of the Sigatoka disease complex on banana suggests a link between parallel evolutionary changes in Pseudocercospora fijiensis and Pseudocercospora eumusae and increased virulence on the banana host.</title>
        <authorList>
            <person name="Chang T.-C."/>
            <person name="Salvucci A."/>
            <person name="Crous P.W."/>
            <person name="Stergiopoulos I."/>
        </authorList>
    </citation>
    <scope>NUCLEOTIDE SEQUENCE [LARGE SCALE GENOMIC DNA]</scope>
    <source>
        <strain evidence="8 9">CBS 114824</strain>
    </source>
</reference>
<proteinExistence type="inferred from homology"/>
<evidence type="ECO:0000256" key="4">
    <source>
        <dbReference type="ARBA" id="ARBA00022833"/>
    </source>
</evidence>
<dbReference type="Gene3D" id="3.40.50.720">
    <property type="entry name" value="NAD(P)-binding Rossmann-like Domain"/>
    <property type="match status" value="1"/>
</dbReference>
<evidence type="ECO:0000256" key="1">
    <source>
        <dbReference type="ARBA" id="ARBA00001947"/>
    </source>
</evidence>
<dbReference type="GO" id="GO:0005737">
    <property type="term" value="C:cytoplasm"/>
    <property type="evidence" value="ECO:0007669"/>
    <property type="project" value="TreeGrafter"/>
</dbReference>
<evidence type="ECO:0000256" key="6">
    <source>
        <dbReference type="ARBA" id="ARBA00023027"/>
    </source>
</evidence>
<gene>
    <name evidence="8" type="ORF">AC578_1784</name>
</gene>
<dbReference type="Gene3D" id="3.90.180.10">
    <property type="entry name" value="Medium-chain alcohol dehydrogenases, catalytic domain"/>
    <property type="match status" value="1"/>
</dbReference>
<keyword evidence="5" id="KW-0560">Oxidoreductase</keyword>
<dbReference type="STRING" id="321146.A0A139GWK4"/>
<dbReference type="AlphaFoldDB" id="A0A139GWK4"/>
<keyword evidence="3" id="KW-0479">Metal-binding</keyword>
<evidence type="ECO:0000256" key="3">
    <source>
        <dbReference type="ARBA" id="ARBA00022723"/>
    </source>
</evidence>
<evidence type="ECO:0000313" key="8">
    <source>
        <dbReference type="EMBL" id="KXS94595.1"/>
    </source>
</evidence>
<dbReference type="FunFam" id="3.40.50.720:FF:000039">
    <property type="entry name" value="Alcohol dehydrogenase AdhP"/>
    <property type="match status" value="1"/>
</dbReference>
<dbReference type="GO" id="GO:0046872">
    <property type="term" value="F:metal ion binding"/>
    <property type="evidence" value="ECO:0007669"/>
    <property type="project" value="UniProtKB-KW"/>
</dbReference>
<comment type="caution">
    <text evidence="8">The sequence shown here is derived from an EMBL/GenBank/DDBJ whole genome shotgun (WGS) entry which is preliminary data.</text>
</comment>
<organism evidence="8 9">
    <name type="scientific">Pseudocercospora eumusae</name>
    <dbReference type="NCBI Taxonomy" id="321146"/>
    <lineage>
        <taxon>Eukaryota</taxon>
        <taxon>Fungi</taxon>
        <taxon>Dikarya</taxon>
        <taxon>Ascomycota</taxon>
        <taxon>Pezizomycotina</taxon>
        <taxon>Dothideomycetes</taxon>
        <taxon>Dothideomycetidae</taxon>
        <taxon>Mycosphaerellales</taxon>
        <taxon>Mycosphaerellaceae</taxon>
        <taxon>Pseudocercospora</taxon>
    </lineage>
</organism>
<dbReference type="Pfam" id="PF00107">
    <property type="entry name" value="ADH_zinc_N"/>
    <property type="match status" value="1"/>
</dbReference>
<keyword evidence="9" id="KW-1185">Reference proteome</keyword>
<dbReference type="InterPro" id="IPR036291">
    <property type="entry name" value="NAD(P)-bd_dom_sf"/>
</dbReference>
<dbReference type="GO" id="GO:0004022">
    <property type="term" value="F:alcohol dehydrogenase (NAD+) activity"/>
    <property type="evidence" value="ECO:0007669"/>
    <property type="project" value="TreeGrafter"/>
</dbReference>
<evidence type="ECO:0000256" key="5">
    <source>
        <dbReference type="ARBA" id="ARBA00023002"/>
    </source>
</evidence>
<feature type="domain" description="Enoyl reductase (ER)" evidence="7">
    <location>
        <begin position="66"/>
        <end position="388"/>
    </location>
</feature>
<dbReference type="PANTHER" id="PTHR42940:SF8">
    <property type="entry name" value="VACUOLAR PROTEIN SORTING-ASSOCIATED PROTEIN 11"/>
    <property type="match status" value="1"/>
</dbReference>
<sequence>MYSLISATKPIKVVSLLALSFHCIPLTIITAEAKAEMNLENSTATLDGTKSDVTTMKAGRWSPEEKRVVITEISRPEPGPNQFLVKIASASLCHSDMMAIDSGATVTLGHEGAGEIVKIHETVAHTGFEVGDKIGFLYIVGCCFECEGCMIHNLHCVTGKQLLQGFTTDGFFAEYAVVDQKNCVKLPESMDVATASPIFCAGITAFHAVDSSELNEGDWLAVVGAGGLGQIATQIAKAMGVKVAAIDINDATLAVCKDQGADAVFNSKTDPNYANELKSLTNGGVKAACVFSNAQAAYAGVPPLLKLGGTIMVVGLPHDPVPFSTMDLALGRYKIKSENTGIPQRMQKAVDFLAKHSIKPEVQHRKLEDLNDMVNEMKAGTATKRMLVAF</sequence>
<dbReference type="Proteomes" id="UP000070133">
    <property type="component" value="Unassembled WGS sequence"/>
</dbReference>
<evidence type="ECO:0000313" key="9">
    <source>
        <dbReference type="Proteomes" id="UP000070133"/>
    </source>
</evidence>
<comment type="cofactor">
    <cofactor evidence="1">
        <name>Zn(2+)</name>
        <dbReference type="ChEBI" id="CHEBI:29105"/>
    </cofactor>
</comment>
<dbReference type="EMBL" id="LFZN01000276">
    <property type="protein sequence ID" value="KXS94595.1"/>
    <property type="molecule type" value="Genomic_DNA"/>
</dbReference>
<dbReference type="OrthoDB" id="1879366at2759"/>
<comment type="similarity">
    <text evidence="2">Belongs to the zinc-containing alcohol dehydrogenase family.</text>
</comment>
<dbReference type="SUPFAM" id="SSF51735">
    <property type="entry name" value="NAD(P)-binding Rossmann-fold domains"/>
    <property type="match status" value="1"/>
</dbReference>
<evidence type="ECO:0000259" key="7">
    <source>
        <dbReference type="SMART" id="SM00829"/>
    </source>
</evidence>
<dbReference type="PANTHER" id="PTHR42940">
    <property type="entry name" value="ALCOHOL DEHYDROGENASE 1-RELATED"/>
    <property type="match status" value="1"/>
</dbReference>
<dbReference type="Pfam" id="PF08240">
    <property type="entry name" value="ADH_N"/>
    <property type="match status" value="1"/>
</dbReference>